<dbReference type="Proteomes" id="UP001141253">
    <property type="component" value="Chromosome 5"/>
</dbReference>
<proteinExistence type="predicted"/>
<dbReference type="SUPFAM" id="SSF56322">
    <property type="entry name" value="ADC synthase"/>
    <property type="match status" value="1"/>
</dbReference>
<dbReference type="EMBL" id="JAPFFI010000003">
    <property type="protein sequence ID" value="KAJ6398788.1"/>
    <property type="molecule type" value="Genomic_DNA"/>
</dbReference>
<evidence type="ECO:0000313" key="2">
    <source>
        <dbReference type="Proteomes" id="UP001141253"/>
    </source>
</evidence>
<reference evidence="1" key="2">
    <citation type="journal article" date="2023" name="Int. J. Mol. Sci.">
        <title>De Novo Assembly and Annotation of 11 Diverse Shrub Willow (Salix) Genomes Reveals Novel Gene Organization in Sex-Linked Regions.</title>
        <authorList>
            <person name="Hyden B."/>
            <person name="Feng K."/>
            <person name="Yates T.B."/>
            <person name="Jawdy S."/>
            <person name="Cereghino C."/>
            <person name="Smart L.B."/>
            <person name="Muchero W."/>
        </authorList>
    </citation>
    <scope>NUCLEOTIDE SEQUENCE</scope>
    <source>
        <tissue evidence="1">Shoot tip</tissue>
    </source>
</reference>
<accession>A0ABQ9CKL8</accession>
<dbReference type="InterPro" id="IPR005801">
    <property type="entry name" value="ADC_synthase"/>
</dbReference>
<evidence type="ECO:0000313" key="1">
    <source>
        <dbReference type="EMBL" id="KAJ6398788.1"/>
    </source>
</evidence>
<dbReference type="Gene3D" id="3.60.120.10">
    <property type="entry name" value="Anthranilate synthase"/>
    <property type="match status" value="1"/>
</dbReference>
<sequence>MQVTGELHDHLTCFGDALRAALHCRELSVEHQRCQGVAHTSGGLGGVSFTRVTWTLHRLLGPWYSQPGTQYNTMYSYKDARLRREWIAYLQAGALGIVADNVLDDEHSECRTKAAGLARAIDLASPLLLTAMRFSNEIQM</sequence>
<name>A0ABQ9CKL8_9ROSI</name>
<comment type="caution">
    <text evidence="1">The sequence shown here is derived from an EMBL/GenBank/DDBJ whole genome shotgun (WGS) entry which is preliminary data.</text>
</comment>
<protein>
    <submittedName>
        <fullName evidence="1">Uncharacterized protein</fullName>
    </submittedName>
</protein>
<organism evidence="1 2">
    <name type="scientific">Salix suchowensis</name>
    <dbReference type="NCBI Taxonomy" id="1278906"/>
    <lineage>
        <taxon>Eukaryota</taxon>
        <taxon>Viridiplantae</taxon>
        <taxon>Streptophyta</taxon>
        <taxon>Embryophyta</taxon>
        <taxon>Tracheophyta</taxon>
        <taxon>Spermatophyta</taxon>
        <taxon>Magnoliopsida</taxon>
        <taxon>eudicotyledons</taxon>
        <taxon>Gunneridae</taxon>
        <taxon>Pentapetalae</taxon>
        <taxon>rosids</taxon>
        <taxon>fabids</taxon>
        <taxon>Malpighiales</taxon>
        <taxon>Salicaceae</taxon>
        <taxon>Saliceae</taxon>
        <taxon>Salix</taxon>
    </lineage>
</organism>
<gene>
    <name evidence="1" type="ORF">OIU77_019539</name>
</gene>
<reference evidence="1" key="1">
    <citation type="submission" date="2022-10" db="EMBL/GenBank/DDBJ databases">
        <authorList>
            <person name="Hyden B.L."/>
            <person name="Feng K."/>
            <person name="Yates T."/>
            <person name="Jawdy S."/>
            <person name="Smart L.B."/>
            <person name="Muchero W."/>
        </authorList>
    </citation>
    <scope>NUCLEOTIDE SEQUENCE</scope>
    <source>
        <tissue evidence="1">Shoot tip</tissue>
    </source>
</reference>
<keyword evidence="2" id="KW-1185">Reference proteome</keyword>